<dbReference type="Pfam" id="PF07690">
    <property type="entry name" value="MFS_1"/>
    <property type="match status" value="1"/>
</dbReference>
<feature type="transmembrane region" description="Helical" evidence="5">
    <location>
        <begin position="416"/>
        <end position="436"/>
    </location>
</feature>
<dbReference type="SUPFAM" id="SSF103473">
    <property type="entry name" value="MFS general substrate transporter"/>
    <property type="match status" value="1"/>
</dbReference>
<evidence type="ECO:0000256" key="5">
    <source>
        <dbReference type="SAM" id="Phobius"/>
    </source>
</evidence>
<dbReference type="GO" id="GO:0022857">
    <property type="term" value="F:transmembrane transporter activity"/>
    <property type="evidence" value="ECO:0007669"/>
    <property type="project" value="InterPro"/>
</dbReference>
<sequence length="465" mass="50581">MSSEHGGTPSANTLGRFRAALGESPPLLWSFLYFFCLLSGYYVLRPVREAMIASSDVTAVFPPGLVAFFAERGVALGEFVPQFVFTSVFLIMLALQPAYGWLVSRFARRVFLPVIYGVFIATLLAFYAMFDSGVQGRGLAFVLWLTVFNLFAVAVFWSFMADVYTNEQARKYYGYVGAAGTLGAFLGPLLTGLLVQRLGIPNMMLVSCALLALCVVCILRLRRYAVLREQALGQKSGEVPMGGEVLAGLKLVAREPLLRWMALMVVLGVGVGTLLYNEQIAIVRAAFETAEQRTAFFSRIDLAVNTLTLVVQLLVTRALMSRFGIAPALLIPGAAVILGFSVLSASPLPIIVAIVQVVTRASEFSLAKPARETIYTRVGREWRYKAGAAIDTVIYRGGDLTFVWVHKLLAAFGSNLVFGAGLVIASGMTFSAWRLLREEAKLPSERSPRPLDKSVTEAGQLAGGR</sequence>
<name>A0A4V3ALU8_9GAMM</name>
<dbReference type="PANTHER" id="PTHR43596:SF1">
    <property type="entry name" value="ADP,ATP CARRIER PROTEIN"/>
    <property type="match status" value="1"/>
</dbReference>
<dbReference type="EMBL" id="SMTF01000005">
    <property type="protein sequence ID" value="TDK24467.1"/>
    <property type="molecule type" value="Genomic_DNA"/>
</dbReference>
<feature type="transmembrane region" description="Helical" evidence="5">
    <location>
        <begin position="141"/>
        <end position="160"/>
    </location>
</feature>
<feature type="region of interest" description="Disordered" evidence="4">
    <location>
        <begin position="442"/>
        <end position="465"/>
    </location>
</feature>
<evidence type="ECO:0000256" key="4">
    <source>
        <dbReference type="SAM" id="MobiDB-lite"/>
    </source>
</evidence>
<comment type="caution">
    <text evidence="6">The sequence shown here is derived from an EMBL/GenBank/DDBJ whole genome shotgun (WGS) entry which is preliminary data.</text>
</comment>
<feature type="transmembrane region" description="Helical" evidence="5">
    <location>
        <begin position="296"/>
        <end position="316"/>
    </location>
</feature>
<dbReference type="AlphaFoldDB" id="A0A4V3ALU8"/>
<protein>
    <submittedName>
        <fullName evidence="6">MFS transporter</fullName>
    </submittedName>
</protein>
<organism evidence="6 7">
    <name type="scientific">Luteimonas aestuarii</name>
    <dbReference type="NCBI Taxonomy" id="453837"/>
    <lineage>
        <taxon>Bacteria</taxon>
        <taxon>Pseudomonadati</taxon>
        <taxon>Pseudomonadota</taxon>
        <taxon>Gammaproteobacteria</taxon>
        <taxon>Lysobacterales</taxon>
        <taxon>Lysobacteraceae</taxon>
        <taxon>Luteimonas</taxon>
    </lineage>
</organism>
<keyword evidence="1 5" id="KW-0812">Transmembrane</keyword>
<feature type="transmembrane region" description="Helical" evidence="5">
    <location>
        <begin position="200"/>
        <end position="221"/>
    </location>
</feature>
<feature type="transmembrane region" description="Helical" evidence="5">
    <location>
        <begin position="110"/>
        <end position="129"/>
    </location>
</feature>
<reference evidence="6 7" key="1">
    <citation type="submission" date="2019-03" db="EMBL/GenBank/DDBJ databases">
        <title>Luteimonas zhaokaii sp.nov., isolated from the rectal contents of Plateau pika in Yushu, Qinghai Province, China.</title>
        <authorList>
            <person name="Zhang G."/>
        </authorList>
    </citation>
    <scope>NUCLEOTIDE SEQUENCE [LARGE SCALE GENOMIC DNA]</scope>
    <source>
        <strain evidence="6 7">B9</strain>
    </source>
</reference>
<feature type="transmembrane region" description="Helical" evidence="5">
    <location>
        <begin position="27"/>
        <end position="44"/>
    </location>
</feature>
<evidence type="ECO:0000256" key="1">
    <source>
        <dbReference type="ARBA" id="ARBA00022692"/>
    </source>
</evidence>
<dbReference type="PANTHER" id="PTHR43596">
    <property type="entry name" value="ADP,ATP CARRIER PROTEIN"/>
    <property type="match status" value="1"/>
</dbReference>
<evidence type="ECO:0000256" key="2">
    <source>
        <dbReference type="ARBA" id="ARBA00022989"/>
    </source>
</evidence>
<feature type="transmembrane region" description="Helical" evidence="5">
    <location>
        <begin position="51"/>
        <end position="70"/>
    </location>
</feature>
<dbReference type="InterPro" id="IPR036259">
    <property type="entry name" value="MFS_trans_sf"/>
</dbReference>
<dbReference type="Proteomes" id="UP000294796">
    <property type="component" value="Unassembled WGS sequence"/>
</dbReference>
<gene>
    <name evidence="6" type="ORF">E2F46_09310</name>
</gene>
<dbReference type="Gene3D" id="1.20.1250.20">
    <property type="entry name" value="MFS general substrate transporter like domains"/>
    <property type="match status" value="1"/>
</dbReference>
<feature type="transmembrane region" description="Helical" evidence="5">
    <location>
        <begin position="82"/>
        <end position="103"/>
    </location>
</feature>
<keyword evidence="7" id="KW-1185">Reference proteome</keyword>
<feature type="transmembrane region" description="Helical" evidence="5">
    <location>
        <begin position="172"/>
        <end position="194"/>
    </location>
</feature>
<evidence type="ECO:0000313" key="7">
    <source>
        <dbReference type="Proteomes" id="UP000294796"/>
    </source>
</evidence>
<evidence type="ECO:0000256" key="3">
    <source>
        <dbReference type="ARBA" id="ARBA00023136"/>
    </source>
</evidence>
<evidence type="ECO:0000313" key="6">
    <source>
        <dbReference type="EMBL" id="TDK24467.1"/>
    </source>
</evidence>
<feature type="compositionally biased region" description="Basic and acidic residues" evidence="4">
    <location>
        <begin position="442"/>
        <end position="455"/>
    </location>
</feature>
<feature type="transmembrane region" description="Helical" evidence="5">
    <location>
        <begin position="257"/>
        <end position="276"/>
    </location>
</feature>
<accession>A0A4V3ALU8</accession>
<keyword evidence="3 5" id="KW-0472">Membrane</keyword>
<proteinExistence type="predicted"/>
<dbReference type="RefSeq" id="WP_133321799.1">
    <property type="nucleotide sequence ID" value="NZ_SMTF01000005.1"/>
</dbReference>
<dbReference type="InterPro" id="IPR011701">
    <property type="entry name" value="MFS"/>
</dbReference>
<dbReference type="OrthoDB" id="199378at2"/>
<keyword evidence="2 5" id="KW-1133">Transmembrane helix</keyword>
<feature type="transmembrane region" description="Helical" evidence="5">
    <location>
        <begin position="328"/>
        <end position="355"/>
    </location>
</feature>